<dbReference type="Proteomes" id="UP001320715">
    <property type="component" value="Unassembled WGS sequence"/>
</dbReference>
<dbReference type="RefSeq" id="WP_252916673.1">
    <property type="nucleotide sequence ID" value="NZ_JAAAML010000003.1"/>
</dbReference>
<feature type="region of interest" description="Disordered" evidence="1">
    <location>
        <begin position="110"/>
        <end position="137"/>
    </location>
</feature>
<proteinExistence type="predicted"/>
<sequence>MSVHPNRRRGEIAAQFDGEIRLLCLTLGALAELESAFGVDDLVGLAERFEAGKLSAGDIIRIVGAGLRGAGNRLSDEDVAEMSTEGGAAGFARIATELLWLSFGGAETDRLSQATPNREGRAPDRPENPPGPQVAPR</sequence>
<gene>
    <name evidence="2" type="ORF">GTW23_17110</name>
</gene>
<feature type="compositionally biased region" description="Basic and acidic residues" evidence="1">
    <location>
        <begin position="118"/>
        <end position="127"/>
    </location>
</feature>
<name>A0ABT1CUN4_9HYPH</name>
<dbReference type="Pfam" id="PF11836">
    <property type="entry name" value="Phage_TAC_11"/>
    <property type="match status" value="1"/>
</dbReference>
<keyword evidence="3" id="KW-1185">Reference proteome</keyword>
<organism evidence="2 3">
    <name type="scientific">Hoeflea alexandrii</name>
    <dbReference type="NCBI Taxonomy" id="288436"/>
    <lineage>
        <taxon>Bacteria</taxon>
        <taxon>Pseudomonadati</taxon>
        <taxon>Pseudomonadota</taxon>
        <taxon>Alphaproteobacteria</taxon>
        <taxon>Hyphomicrobiales</taxon>
        <taxon>Rhizobiaceae</taxon>
        <taxon>Hoeflea</taxon>
    </lineage>
</organism>
<evidence type="ECO:0000256" key="1">
    <source>
        <dbReference type="SAM" id="MobiDB-lite"/>
    </source>
</evidence>
<protein>
    <submittedName>
        <fullName evidence="2">Gene transfer agent family protein</fullName>
    </submittedName>
</protein>
<feature type="compositionally biased region" description="Pro residues" evidence="1">
    <location>
        <begin position="128"/>
        <end position="137"/>
    </location>
</feature>
<reference evidence="2 3" key="1">
    <citation type="submission" date="2020-01" db="EMBL/GenBank/DDBJ databases">
        <title>Genomes of bacteria type strains.</title>
        <authorList>
            <person name="Chen J."/>
            <person name="Zhu S."/>
            <person name="Yang J."/>
        </authorList>
    </citation>
    <scope>NUCLEOTIDE SEQUENCE [LARGE SCALE GENOMIC DNA]</scope>
    <source>
        <strain evidence="2 3">DSM 16655</strain>
    </source>
</reference>
<dbReference type="EMBL" id="JAAAML010000003">
    <property type="protein sequence ID" value="MCO6409905.1"/>
    <property type="molecule type" value="Genomic_DNA"/>
</dbReference>
<dbReference type="InterPro" id="IPR021791">
    <property type="entry name" value="Phage_TAC_11"/>
</dbReference>
<evidence type="ECO:0000313" key="3">
    <source>
        <dbReference type="Proteomes" id="UP001320715"/>
    </source>
</evidence>
<accession>A0ABT1CUN4</accession>
<evidence type="ECO:0000313" key="2">
    <source>
        <dbReference type="EMBL" id="MCO6409905.1"/>
    </source>
</evidence>
<comment type="caution">
    <text evidence="2">The sequence shown here is derived from an EMBL/GenBank/DDBJ whole genome shotgun (WGS) entry which is preliminary data.</text>
</comment>